<feature type="signal peptide" evidence="4">
    <location>
        <begin position="1"/>
        <end position="22"/>
    </location>
</feature>
<keyword evidence="6" id="KW-1185">Reference proteome</keyword>
<proteinExistence type="inferred from homology"/>
<accession>A0A7W7VT70</accession>
<protein>
    <submittedName>
        <fullName evidence="5">Multiple sugar transport system substrate-binding protein</fullName>
    </submittedName>
</protein>
<dbReference type="GO" id="GO:0015768">
    <property type="term" value="P:maltose transport"/>
    <property type="evidence" value="ECO:0007669"/>
    <property type="project" value="TreeGrafter"/>
</dbReference>
<comment type="caution">
    <text evidence="5">The sequence shown here is derived from an EMBL/GenBank/DDBJ whole genome shotgun (WGS) entry which is preliminary data.</text>
</comment>
<dbReference type="SUPFAM" id="SSF53850">
    <property type="entry name" value="Periplasmic binding protein-like II"/>
    <property type="match status" value="1"/>
</dbReference>
<comment type="similarity">
    <text evidence="1">Belongs to the bacterial solute-binding protein 1 family.</text>
</comment>
<keyword evidence="5" id="KW-0762">Sugar transport</keyword>
<dbReference type="PANTHER" id="PTHR30061:SF50">
    <property type="entry name" value="MALTOSE_MALTODEXTRIN-BINDING PERIPLASMIC PROTEIN"/>
    <property type="match status" value="1"/>
</dbReference>
<feature type="chain" id="PRO_5039211380" evidence="4">
    <location>
        <begin position="23"/>
        <end position="415"/>
    </location>
</feature>
<organism evidence="5 6">
    <name type="scientific">Kitasatospora kifunensis</name>
    <name type="common">Streptomyces kifunensis</name>
    <dbReference type="NCBI Taxonomy" id="58351"/>
    <lineage>
        <taxon>Bacteria</taxon>
        <taxon>Bacillati</taxon>
        <taxon>Actinomycetota</taxon>
        <taxon>Actinomycetes</taxon>
        <taxon>Kitasatosporales</taxon>
        <taxon>Streptomycetaceae</taxon>
        <taxon>Kitasatospora</taxon>
    </lineage>
</organism>
<reference evidence="5 6" key="1">
    <citation type="submission" date="2020-08" db="EMBL/GenBank/DDBJ databases">
        <title>Sequencing the genomes of 1000 actinobacteria strains.</title>
        <authorList>
            <person name="Klenk H.-P."/>
        </authorList>
    </citation>
    <scope>NUCLEOTIDE SEQUENCE [LARGE SCALE GENOMIC DNA]</scope>
    <source>
        <strain evidence="5 6">DSM 41654</strain>
    </source>
</reference>
<dbReference type="GO" id="GO:1901982">
    <property type="term" value="F:maltose binding"/>
    <property type="evidence" value="ECO:0007669"/>
    <property type="project" value="TreeGrafter"/>
</dbReference>
<dbReference type="GO" id="GO:0042956">
    <property type="term" value="P:maltodextrin transmembrane transport"/>
    <property type="evidence" value="ECO:0007669"/>
    <property type="project" value="TreeGrafter"/>
</dbReference>
<evidence type="ECO:0000256" key="2">
    <source>
        <dbReference type="ARBA" id="ARBA00022448"/>
    </source>
</evidence>
<dbReference type="Gene3D" id="3.40.190.10">
    <property type="entry name" value="Periplasmic binding protein-like II"/>
    <property type="match status" value="1"/>
</dbReference>
<dbReference type="GO" id="GO:0055052">
    <property type="term" value="C:ATP-binding cassette (ABC) transporter complex, substrate-binding subunit-containing"/>
    <property type="evidence" value="ECO:0007669"/>
    <property type="project" value="TreeGrafter"/>
</dbReference>
<dbReference type="PANTHER" id="PTHR30061">
    <property type="entry name" value="MALTOSE-BINDING PERIPLASMIC PROTEIN"/>
    <property type="match status" value="1"/>
</dbReference>
<evidence type="ECO:0000256" key="1">
    <source>
        <dbReference type="ARBA" id="ARBA00008520"/>
    </source>
</evidence>
<evidence type="ECO:0000313" key="6">
    <source>
        <dbReference type="Proteomes" id="UP000540506"/>
    </source>
</evidence>
<dbReference type="PROSITE" id="PS51257">
    <property type="entry name" value="PROKAR_LIPOPROTEIN"/>
    <property type="match status" value="1"/>
</dbReference>
<keyword evidence="3 4" id="KW-0732">Signal</keyword>
<name>A0A7W7VT70_KITKI</name>
<dbReference type="InterPro" id="IPR006059">
    <property type="entry name" value="SBP"/>
</dbReference>
<evidence type="ECO:0000256" key="3">
    <source>
        <dbReference type="ARBA" id="ARBA00022729"/>
    </source>
</evidence>
<keyword evidence="2" id="KW-0813">Transport</keyword>
<gene>
    <name evidence="5" type="ORF">FHR34_000352</name>
</gene>
<dbReference type="Proteomes" id="UP000540506">
    <property type="component" value="Unassembled WGS sequence"/>
</dbReference>
<evidence type="ECO:0000256" key="4">
    <source>
        <dbReference type="SAM" id="SignalP"/>
    </source>
</evidence>
<sequence>MRRIALLPLAVSGLTLSLLATACSSGFSKTGASQQSSGKQELKVLIATSGAAETDAVKAATDAWAKATGNSVTVDIAQNMDQQLGQAFAGDNPPDVFYVSSDQFSTYAKRGALYAYGDQLKDRDAYSPTLLGAFTYNSKLYCAPKDQSTLALAINTDLWQKAGLTAADYPKTWDQLAAVAKKLTGNGVTGLSVNADYNELGGFFKQAGGWLTNADQTKMTASDQSNVQALAYVKQLLTDGVLKFPKDLDAGWGGEAFGKGKAAMTIEGNWLAGAMAKDFPGTPYALLPLPDGPAGKGTMDFTDCWGVATKSRHQAAAVALINELTSDSNQLTFAKTVGVMPSKQTLLAAFKQQDPKSAAWADGASYAQLPVNAPGMRQVMAQFNTSLAQLVSSDPTKLLADLQKNGESALSGNTQ</sequence>
<evidence type="ECO:0000313" key="5">
    <source>
        <dbReference type="EMBL" id="MBB4921359.1"/>
    </source>
</evidence>
<dbReference type="EMBL" id="JACHJV010000001">
    <property type="protein sequence ID" value="MBB4921359.1"/>
    <property type="molecule type" value="Genomic_DNA"/>
</dbReference>
<dbReference type="AlphaFoldDB" id="A0A7W7VT70"/>
<dbReference type="RefSeq" id="WP_184933708.1">
    <property type="nucleotide sequence ID" value="NZ_JACHJV010000001.1"/>
</dbReference>
<dbReference type="Pfam" id="PF01547">
    <property type="entry name" value="SBP_bac_1"/>
    <property type="match status" value="1"/>
</dbReference>